<evidence type="ECO:0000256" key="1">
    <source>
        <dbReference type="ARBA" id="ARBA00004651"/>
    </source>
</evidence>
<feature type="transmembrane region" description="Helical" evidence="12">
    <location>
        <begin position="69"/>
        <end position="86"/>
    </location>
</feature>
<evidence type="ECO:0000256" key="7">
    <source>
        <dbReference type="ARBA" id="ARBA00023053"/>
    </source>
</evidence>
<evidence type="ECO:0000256" key="8">
    <source>
        <dbReference type="ARBA" id="ARBA00023065"/>
    </source>
</evidence>
<dbReference type="InterPro" id="IPR051163">
    <property type="entry name" value="Sodium:Solute_Symporter_SSF"/>
</dbReference>
<dbReference type="Pfam" id="PF00474">
    <property type="entry name" value="SSF"/>
    <property type="match status" value="1"/>
</dbReference>
<accession>A0ABU9XBA3</accession>
<dbReference type="Proteomes" id="UP001461960">
    <property type="component" value="Unassembled WGS sequence"/>
</dbReference>
<keyword evidence="4" id="KW-1003">Cell membrane</keyword>
<reference evidence="13 14" key="1">
    <citation type="submission" date="2024-05" db="EMBL/GenBank/DDBJ databases">
        <authorList>
            <person name="Kim H.-Y."/>
            <person name="Kim E."/>
            <person name="Cai Y."/>
            <person name="Yang S.-M."/>
            <person name="Lee W."/>
        </authorList>
    </citation>
    <scope>NUCLEOTIDE SEQUENCE [LARGE SCALE GENOMIC DNA]</scope>
    <source>
        <strain evidence="13 14">FBL11</strain>
    </source>
</reference>
<keyword evidence="10" id="KW-0739">Sodium transport</keyword>
<dbReference type="InterPro" id="IPR001734">
    <property type="entry name" value="Na/solute_symporter"/>
</dbReference>
<evidence type="ECO:0000256" key="2">
    <source>
        <dbReference type="ARBA" id="ARBA00006434"/>
    </source>
</evidence>
<evidence type="ECO:0000256" key="9">
    <source>
        <dbReference type="ARBA" id="ARBA00023136"/>
    </source>
</evidence>
<protein>
    <submittedName>
        <fullName evidence="13">Uncharacterized protein</fullName>
    </submittedName>
</protein>
<feature type="non-terminal residue" evidence="13">
    <location>
        <position position="1"/>
    </location>
</feature>
<comment type="caution">
    <text evidence="13">The sequence shown here is derived from an EMBL/GenBank/DDBJ whole genome shotgun (WGS) entry which is preliminary data.</text>
</comment>
<evidence type="ECO:0000256" key="10">
    <source>
        <dbReference type="ARBA" id="ARBA00023201"/>
    </source>
</evidence>
<dbReference type="RefSeq" id="WP_345832745.1">
    <property type="nucleotide sequence ID" value="NZ_JBDGHN010000061.1"/>
</dbReference>
<evidence type="ECO:0000256" key="12">
    <source>
        <dbReference type="SAM" id="Phobius"/>
    </source>
</evidence>
<evidence type="ECO:0000256" key="6">
    <source>
        <dbReference type="ARBA" id="ARBA00022989"/>
    </source>
</evidence>
<evidence type="ECO:0000313" key="14">
    <source>
        <dbReference type="Proteomes" id="UP001461960"/>
    </source>
</evidence>
<keyword evidence="9 12" id="KW-0472">Membrane</keyword>
<gene>
    <name evidence="13" type="ORF">AAIR29_13800</name>
</gene>
<feature type="transmembrane region" description="Helical" evidence="12">
    <location>
        <begin position="30"/>
        <end position="48"/>
    </location>
</feature>
<evidence type="ECO:0000256" key="11">
    <source>
        <dbReference type="RuleBase" id="RU362091"/>
    </source>
</evidence>
<keyword evidence="7" id="KW-0915">Sodium</keyword>
<dbReference type="PANTHER" id="PTHR42985">
    <property type="entry name" value="SODIUM-COUPLED MONOCARBOXYLATE TRANSPORTER"/>
    <property type="match status" value="1"/>
</dbReference>
<keyword evidence="8" id="KW-0406">Ion transport</keyword>
<keyword evidence="6 12" id="KW-1133">Transmembrane helix</keyword>
<evidence type="ECO:0000256" key="5">
    <source>
        <dbReference type="ARBA" id="ARBA00022692"/>
    </source>
</evidence>
<comment type="similarity">
    <text evidence="2 11">Belongs to the sodium:solute symporter (SSF) (TC 2.A.21) family.</text>
</comment>
<evidence type="ECO:0000313" key="13">
    <source>
        <dbReference type="EMBL" id="MEN2752697.1"/>
    </source>
</evidence>
<evidence type="ECO:0000256" key="4">
    <source>
        <dbReference type="ARBA" id="ARBA00022475"/>
    </source>
</evidence>
<dbReference type="InterPro" id="IPR038377">
    <property type="entry name" value="Na/Glc_symporter_sf"/>
</dbReference>
<dbReference type="PANTHER" id="PTHR42985:SF47">
    <property type="entry name" value="INTEGRAL MEMBRANE TRANSPORT PROTEIN"/>
    <property type="match status" value="1"/>
</dbReference>
<dbReference type="Gene3D" id="1.20.1730.10">
    <property type="entry name" value="Sodium/glucose cotransporter"/>
    <property type="match status" value="1"/>
</dbReference>
<evidence type="ECO:0000256" key="3">
    <source>
        <dbReference type="ARBA" id="ARBA00022448"/>
    </source>
</evidence>
<dbReference type="PROSITE" id="PS50283">
    <property type="entry name" value="NA_SOLUT_SYMP_3"/>
    <property type="match status" value="1"/>
</dbReference>
<comment type="subcellular location">
    <subcellularLocation>
        <location evidence="1">Cell membrane</location>
        <topology evidence="1">Multi-pass membrane protein</topology>
    </subcellularLocation>
</comment>
<keyword evidence="3" id="KW-0813">Transport</keyword>
<sequence>VLATYVSPMSFLGAPAWSYGSGLGVMMIHINYPIVIFLVITLFLPFFYNSGVASINDYQEKLFGKKARSVMSIFFMMTLTLSSAAVL</sequence>
<organism evidence="13 14">
    <name type="scientific">Psychrobacter saeujeotis</name>
    <dbReference type="NCBI Taxonomy" id="3143436"/>
    <lineage>
        <taxon>Bacteria</taxon>
        <taxon>Pseudomonadati</taxon>
        <taxon>Pseudomonadota</taxon>
        <taxon>Gammaproteobacteria</taxon>
        <taxon>Moraxellales</taxon>
        <taxon>Moraxellaceae</taxon>
        <taxon>Psychrobacter</taxon>
    </lineage>
</organism>
<keyword evidence="5 12" id="KW-0812">Transmembrane</keyword>
<proteinExistence type="inferred from homology"/>
<dbReference type="EMBL" id="JBDGHN010000061">
    <property type="protein sequence ID" value="MEN2752697.1"/>
    <property type="molecule type" value="Genomic_DNA"/>
</dbReference>
<name>A0ABU9XBA3_9GAMM</name>
<keyword evidence="14" id="KW-1185">Reference proteome</keyword>